<accession>A0A938X5L1</accession>
<name>A0A938X5L1_9FIRM</name>
<dbReference type="AlphaFoldDB" id="A0A938X5L1"/>
<reference evidence="1" key="1">
    <citation type="submission" date="2020-08" db="EMBL/GenBank/DDBJ databases">
        <authorList>
            <person name="Cejkova D."/>
            <person name="Kubasova T."/>
            <person name="Jahodarova E."/>
            <person name="Rychlik I."/>
        </authorList>
    </citation>
    <scope>NUCLEOTIDE SEQUENCE</scope>
    <source>
        <strain evidence="1">An559</strain>
    </source>
</reference>
<evidence type="ECO:0000313" key="1">
    <source>
        <dbReference type="EMBL" id="MBM6919611.1"/>
    </source>
</evidence>
<protein>
    <submittedName>
        <fullName evidence="1">Uncharacterized protein</fullName>
    </submittedName>
</protein>
<gene>
    <name evidence="1" type="ORF">H6A12_00305</name>
</gene>
<proteinExistence type="predicted"/>
<evidence type="ECO:0000313" key="2">
    <source>
        <dbReference type="Proteomes" id="UP000774750"/>
    </source>
</evidence>
<dbReference type="RefSeq" id="WP_204443518.1">
    <property type="nucleotide sequence ID" value="NZ_JACJKY010000001.1"/>
</dbReference>
<organism evidence="1 2">
    <name type="scientific">Merdimmobilis hominis</name>
    <dbReference type="NCBI Taxonomy" id="2897707"/>
    <lineage>
        <taxon>Bacteria</taxon>
        <taxon>Bacillati</taxon>
        <taxon>Bacillota</taxon>
        <taxon>Clostridia</taxon>
        <taxon>Eubacteriales</taxon>
        <taxon>Oscillospiraceae</taxon>
        <taxon>Merdimmobilis</taxon>
    </lineage>
</organism>
<dbReference type="EMBL" id="JACJKY010000001">
    <property type="protein sequence ID" value="MBM6919611.1"/>
    <property type="molecule type" value="Genomic_DNA"/>
</dbReference>
<dbReference type="Proteomes" id="UP000774750">
    <property type="component" value="Unassembled WGS sequence"/>
</dbReference>
<keyword evidence="2" id="KW-1185">Reference proteome</keyword>
<sequence>MDKQYVCADCKYFYEDTRITSYRRDPMFFCRRKGIFASRNYAVHEKNRILKTDAACSMFSKKQEK</sequence>
<reference evidence="1" key="2">
    <citation type="journal article" date="2021" name="Sci. Rep.">
        <title>The distribution of antibiotic resistance genes in chicken gut microbiota commensals.</title>
        <authorList>
            <person name="Juricova H."/>
            <person name="Matiasovicova J."/>
            <person name="Kubasova T."/>
            <person name="Cejkova D."/>
            <person name="Rychlik I."/>
        </authorList>
    </citation>
    <scope>NUCLEOTIDE SEQUENCE</scope>
    <source>
        <strain evidence="1">An559</strain>
    </source>
</reference>
<comment type="caution">
    <text evidence="1">The sequence shown here is derived from an EMBL/GenBank/DDBJ whole genome shotgun (WGS) entry which is preliminary data.</text>
</comment>